<evidence type="ECO:0000313" key="4">
    <source>
        <dbReference type="Proteomes" id="UP001305521"/>
    </source>
</evidence>
<sequence>MLTRRAALVAAPVLATPALAQGSFPDRPVRMLVGFAAGGLTDVTARALAQGMSEAVGQPVVVENRPGAAGNLASEQAARAPADGYTLLMAYCGQVTINPHTYGNLSFDPLRDLTGITRVSRTDVALVAHPSFPANDLQGVIAEARRQPGVLNYATAGNGSLLHVIGELLQRRTNTQMQGVHFRGSAAAIPEVLAGRIPLLIDPVPTVAEHVRAGRLKALTVFAEARSPLLPNVPTAAESGLPDFAFDNWFGLLAPSATPPALVERLSAVAGQVLRQPAMVERMTGQGIIPAPTTPAEVQRLLSNESRVFGEVIRAANIRAD</sequence>
<gene>
    <name evidence="3" type="ORF">R9Z33_11550</name>
</gene>
<dbReference type="RefSeq" id="WP_318651440.1">
    <property type="nucleotide sequence ID" value="NZ_CP137852.1"/>
</dbReference>
<dbReference type="EMBL" id="CP137852">
    <property type="protein sequence ID" value="WPB87488.1"/>
    <property type="molecule type" value="Genomic_DNA"/>
</dbReference>
<feature type="chain" id="PRO_5045506004" evidence="2">
    <location>
        <begin position="21"/>
        <end position="321"/>
    </location>
</feature>
<dbReference type="Pfam" id="PF03401">
    <property type="entry name" value="TctC"/>
    <property type="match status" value="1"/>
</dbReference>
<dbReference type="Gene3D" id="3.40.190.10">
    <property type="entry name" value="Periplasmic binding protein-like II"/>
    <property type="match status" value="1"/>
</dbReference>
<proteinExistence type="inferred from homology"/>
<dbReference type="InterPro" id="IPR005064">
    <property type="entry name" value="BUG"/>
</dbReference>
<dbReference type="CDD" id="cd07012">
    <property type="entry name" value="PBP2_Bug_TTT"/>
    <property type="match status" value="1"/>
</dbReference>
<dbReference type="Proteomes" id="UP001305521">
    <property type="component" value="Chromosome"/>
</dbReference>
<dbReference type="InterPro" id="IPR042100">
    <property type="entry name" value="Bug_dom1"/>
</dbReference>
<reference evidence="3 4" key="1">
    <citation type="submission" date="2023-11" db="EMBL/GenBank/DDBJ databases">
        <title>Arctic aerobic anoxygenic photoheterotroph Sediminicoccus rosea KRV36 adapts its photosynthesis to long days of polar summer.</title>
        <authorList>
            <person name="Tomasch J."/>
            <person name="Kopejtka K."/>
            <person name="Bily T."/>
            <person name="Gardiner A.T."/>
            <person name="Gardian Z."/>
            <person name="Shivaramu S."/>
            <person name="Koblizek M."/>
            <person name="Engelhardt F."/>
            <person name="Kaftan D."/>
        </authorList>
    </citation>
    <scope>NUCLEOTIDE SEQUENCE [LARGE SCALE GENOMIC DNA]</scope>
    <source>
        <strain evidence="3 4">R-30</strain>
    </source>
</reference>
<dbReference type="PANTHER" id="PTHR42928">
    <property type="entry name" value="TRICARBOXYLATE-BINDING PROTEIN"/>
    <property type="match status" value="1"/>
</dbReference>
<evidence type="ECO:0000256" key="1">
    <source>
        <dbReference type="ARBA" id="ARBA00006987"/>
    </source>
</evidence>
<organism evidence="3 4">
    <name type="scientific">Sediminicoccus rosea</name>
    <dbReference type="NCBI Taxonomy" id="1225128"/>
    <lineage>
        <taxon>Bacteria</taxon>
        <taxon>Pseudomonadati</taxon>
        <taxon>Pseudomonadota</taxon>
        <taxon>Alphaproteobacteria</taxon>
        <taxon>Acetobacterales</taxon>
        <taxon>Roseomonadaceae</taxon>
        <taxon>Sediminicoccus</taxon>
    </lineage>
</organism>
<protein>
    <submittedName>
        <fullName evidence="3">Tripartite tricarboxylate transporter substrate binding protein</fullName>
    </submittedName>
</protein>
<dbReference type="PANTHER" id="PTHR42928:SF5">
    <property type="entry name" value="BLR1237 PROTEIN"/>
    <property type="match status" value="1"/>
</dbReference>
<dbReference type="PIRSF" id="PIRSF017082">
    <property type="entry name" value="YflP"/>
    <property type="match status" value="1"/>
</dbReference>
<evidence type="ECO:0000256" key="2">
    <source>
        <dbReference type="SAM" id="SignalP"/>
    </source>
</evidence>
<comment type="similarity">
    <text evidence="1">Belongs to the UPF0065 (bug) family.</text>
</comment>
<keyword evidence="4" id="KW-1185">Reference proteome</keyword>
<keyword evidence="2" id="KW-0732">Signal</keyword>
<feature type="signal peptide" evidence="2">
    <location>
        <begin position="1"/>
        <end position="20"/>
    </location>
</feature>
<accession>A0ABZ0PQE4</accession>
<name>A0ABZ0PQE4_9PROT</name>
<evidence type="ECO:0000313" key="3">
    <source>
        <dbReference type="EMBL" id="WPB87488.1"/>
    </source>
</evidence>
<dbReference type="Gene3D" id="3.40.190.150">
    <property type="entry name" value="Bordetella uptake gene, domain 1"/>
    <property type="match status" value="1"/>
</dbReference>